<evidence type="ECO:0000259" key="2">
    <source>
        <dbReference type="Pfam" id="PF08532"/>
    </source>
</evidence>
<dbReference type="Pfam" id="PF08532">
    <property type="entry name" value="Glyco_hydro_42M"/>
    <property type="match status" value="1"/>
</dbReference>
<dbReference type="Gene3D" id="3.20.20.80">
    <property type="entry name" value="Glycosidases"/>
    <property type="match status" value="1"/>
</dbReference>
<dbReference type="Proteomes" id="UP000229307">
    <property type="component" value="Unassembled WGS sequence"/>
</dbReference>
<name>A0A2M7S5E3_9BACT</name>
<dbReference type="Pfam" id="PF01120">
    <property type="entry name" value="Alpha_L_fucos"/>
    <property type="match status" value="1"/>
</dbReference>
<feature type="domain" description="Glycoside hydrolase family 29 N-terminal" evidence="1">
    <location>
        <begin position="51"/>
        <end position="331"/>
    </location>
</feature>
<comment type="caution">
    <text evidence="3">The sequence shown here is derived from an EMBL/GenBank/DDBJ whole genome shotgun (WGS) entry which is preliminary data.</text>
</comment>
<evidence type="ECO:0000259" key="1">
    <source>
        <dbReference type="Pfam" id="PF01120"/>
    </source>
</evidence>
<dbReference type="InterPro" id="IPR029062">
    <property type="entry name" value="Class_I_gatase-like"/>
</dbReference>
<evidence type="ECO:0000313" key="4">
    <source>
        <dbReference type="Proteomes" id="UP000229307"/>
    </source>
</evidence>
<feature type="domain" description="Beta-galactosidase trimerisation" evidence="2">
    <location>
        <begin position="379"/>
        <end position="516"/>
    </location>
</feature>
<organism evidence="3 4">
    <name type="scientific">Candidatus Desantisbacteria bacterium CG_4_10_14_0_8_um_filter_48_22</name>
    <dbReference type="NCBI Taxonomy" id="1974543"/>
    <lineage>
        <taxon>Bacteria</taxon>
        <taxon>Candidatus Desantisiibacteriota</taxon>
    </lineage>
</organism>
<dbReference type="InterPro" id="IPR017853">
    <property type="entry name" value="GH"/>
</dbReference>
<protein>
    <submittedName>
        <fullName evidence="3">Uncharacterized protein</fullName>
    </submittedName>
</protein>
<accession>A0A2M7S5E3</accession>
<gene>
    <name evidence="3" type="ORF">COY52_12095</name>
</gene>
<dbReference type="GO" id="GO:0005975">
    <property type="term" value="P:carbohydrate metabolic process"/>
    <property type="evidence" value="ECO:0007669"/>
    <property type="project" value="InterPro"/>
</dbReference>
<evidence type="ECO:0000313" key="3">
    <source>
        <dbReference type="EMBL" id="PIZ14558.1"/>
    </source>
</evidence>
<dbReference type="InterPro" id="IPR057739">
    <property type="entry name" value="Glyco_hydro_29_N"/>
</dbReference>
<dbReference type="GO" id="GO:0004565">
    <property type="term" value="F:beta-galactosidase activity"/>
    <property type="evidence" value="ECO:0007669"/>
    <property type="project" value="InterPro"/>
</dbReference>
<dbReference type="InterPro" id="IPR013738">
    <property type="entry name" value="Beta_galactosidase_Trimer"/>
</dbReference>
<dbReference type="CDD" id="cd03143">
    <property type="entry name" value="A4_beta-galactosidase_middle_domain"/>
    <property type="match status" value="1"/>
</dbReference>
<dbReference type="AlphaFoldDB" id="A0A2M7S5E3"/>
<dbReference type="SUPFAM" id="SSF51445">
    <property type="entry name" value="(Trans)glycosidases"/>
    <property type="match status" value="1"/>
</dbReference>
<proteinExistence type="predicted"/>
<sequence>MENWHSKGFFGIHYDLHPKATDTELGREATFDHIYKELKKVKPDFVNYDCKGHPGYAGYPTKVGTPSPGIVNDALKVWREVTKKLGIRLAIHYSGVWDEIAIEKHPEWARIGTDGKRDKASTCRNHGYTEDLMIPQLLEVVKEYDLDGMWVDGENWGSGLCYCDKCTERFMKETGIADIPQKASDPNWQKWLASNRQWFEEHVKKYMDAVHRLKPDCLVCSNWMYSVREPDEVKVQMDYLSGDFDPSFGCERAMAESRFLDSRGITWNLMAWGFFFPGGTRTFKSDVHLCQEASEVMANGGNLFIYDQPKRSGRIIGWHQDIIAKVARFCRRRQKFCQDTKSVPQAAILHNSAHLYSKMDPLFSLSNGHCEMEGALHVLLEKGLHVDILNEFDLARRIFEYPLVVIPEQTLLPKKLITAVKEYVKNGGCLLASGAEPAKAFADILGIKPEEGELNNCFVPVRNETVLINGPWQKVMLSGAKELSPALKGNEVSRDVEDGKAGSPAATINKYGKGLAAGIYGPAFLVYYNSRLPRIREFIGSVLKKLDNPKLIKMDAPARVELSVRKKDNKIMLNLVNRGTTHPLSTRNHAVEGVPAIDSVKLRVPLKEKPKKVSLGVDEGTTLRTKYAKGWLSCEIRNLYIHNMVVIEE</sequence>
<dbReference type="Gene3D" id="3.40.50.880">
    <property type="match status" value="1"/>
</dbReference>
<dbReference type="SUPFAM" id="SSF52317">
    <property type="entry name" value="Class I glutamine amidotransferase-like"/>
    <property type="match status" value="1"/>
</dbReference>
<dbReference type="EMBL" id="PFMR01000335">
    <property type="protein sequence ID" value="PIZ14558.1"/>
    <property type="molecule type" value="Genomic_DNA"/>
</dbReference>
<reference evidence="4" key="1">
    <citation type="submission" date="2017-09" db="EMBL/GenBank/DDBJ databases">
        <title>Depth-based differentiation of microbial function through sediment-hosted aquifers and enrichment of novel symbionts in the deep terrestrial subsurface.</title>
        <authorList>
            <person name="Probst A.J."/>
            <person name="Ladd B."/>
            <person name="Jarett J.K."/>
            <person name="Geller-Mcgrath D.E."/>
            <person name="Sieber C.M.K."/>
            <person name="Emerson J.B."/>
            <person name="Anantharaman K."/>
            <person name="Thomas B.C."/>
            <person name="Malmstrom R."/>
            <person name="Stieglmeier M."/>
            <person name="Klingl A."/>
            <person name="Woyke T."/>
            <person name="Ryan C.M."/>
            <person name="Banfield J.F."/>
        </authorList>
    </citation>
    <scope>NUCLEOTIDE SEQUENCE [LARGE SCALE GENOMIC DNA]</scope>
</reference>